<dbReference type="SUPFAM" id="SSF69318">
    <property type="entry name" value="Integrin alpha N-terminal domain"/>
    <property type="match status" value="1"/>
</dbReference>
<evidence type="ECO:0000256" key="6">
    <source>
        <dbReference type="ARBA" id="ARBA00030782"/>
    </source>
</evidence>
<reference evidence="8 9" key="1">
    <citation type="submission" date="2024-06" db="EMBL/GenBank/DDBJ databases">
        <title>The Natural Products Discovery Center: Release of the First 8490 Sequenced Strains for Exploring Actinobacteria Biosynthetic Diversity.</title>
        <authorList>
            <person name="Kalkreuter E."/>
            <person name="Kautsar S.A."/>
            <person name="Yang D."/>
            <person name="Bader C.D."/>
            <person name="Teijaro C.N."/>
            <person name="Fluegel L."/>
            <person name="Davis C.M."/>
            <person name="Simpson J.R."/>
            <person name="Lauterbach L."/>
            <person name="Steele A.D."/>
            <person name="Gui C."/>
            <person name="Meng S."/>
            <person name="Li G."/>
            <person name="Viehrig K."/>
            <person name="Ye F."/>
            <person name="Su P."/>
            <person name="Kiefer A.F."/>
            <person name="Nichols A."/>
            <person name="Cepeda A.J."/>
            <person name="Yan W."/>
            <person name="Fan B."/>
            <person name="Jiang Y."/>
            <person name="Adhikari A."/>
            <person name="Zheng C.-J."/>
            <person name="Schuster L."/>
            <person name="Cowan T.M."/>
            <person name="Smanski M.J."/>
            <person name="Chevrette M.G."/>
            <person name="De Carvalho L.P.S."/>
            <person name="Shen B."/>
        </authorList>
    </citation>
    <scope>NUCLEOTIDE SEQUENCE [LARGE SCALE GENOMIC DNA]</scope>
    <source>
        <strain evidence="8 9">NPDC045705</strain>
    </source>
</reference>
<evidence type="ECO:0000313" key="9">
    <source>
        <dbReference type="Proteomes" id="UP001551210"/>
    </source>
</evidence>
<organism evidence="8 9">
    <name type="scientific">Streptomyces exfoliatus</name>
    <name type="common">Streptomyces hydrogenans</name>
    <dbReference type="NCBI Taxonomy" id="1905"/>
    <lineage>
        <taxon>Bacteria</taxon>
        <taxon>Bacillati</taxon>
        <taxon>Actinomycetota</taxon>
        <taxon>Actinomycetes</taxon>
        <taxon>Kitasatosporales</taxon>
        <taxon>Streptomycetaceae</taxon>
        <taxon>Streptomyces</taxon>
    </lineage>
</organism>
<comment type="caution">
    <text evidence="8">The sequence shown here is derived from an EMBL/GenBank/DDBJ whole genome shotgun (WGS) entry which is preliminary data.</text>
</comment>
<dbReference type="Proteomes" id="UP001551210">
    <property type="component" value="Unassembled WGS sequence"/>
</dbReference>
<dbReference type="Gene3D" id="3.40.50.1110">
    <property type="entry name" value="SGNH hydrolase"/>
    <property type="match status" value="1"/>
</dbReference>
<dbReference type="EC" id="4.6.1.13" evidence="2"/>
<dbReference type="InterPro" id="IPR013517">
    <property type="entry name" value="FG-GAP"/>
</dbReference>
<sequence>MTGILAVLAPGTAWALDDDTDNPAYRSLGKANNPDWMKGIDGETPLGWLSVPGTHDTLSIRGGDSTYTQQNGGPSAQTLAAQLQAGIRSIDIRVRAIGGSFTIHHGAVYQDANFGDVLRVLNDFLAAHPSETVMMHMRAECDNNSEAIEVCNDEPQSTTDAQRAAIFRTYIDGDPNAKRFWGPSVSGAGQAAVPKLSEVRGKIVLERFRNIGEDSGKYGINGDSLSIQDAWNVPTILPGDIDEKVRKVTDHLTATDNDNDAHRIYVNHTSGSSAFAYPKAVADRVNEKVLGPLGEVRNRTGEIMMDYPGYAMINTIIAANRPWDGLTWQTPRLTVMPLGDSITLGVGSTTRTGYRPALAERLVQRSGGVVEFVGSLVDADGVTRHEGHSGWRIDELQANIETWLAAAKPNLITLHIGTNDMNRNYQVATAPQRLATLIDQIHTASPDTVVVVATLVPATDPAVQARIDAYNQAIPGIVLDRFQRGYKIQQVGMGSLTADDLNDNLHPNNSGYSKMTNAFMRGIGEAVNKGWIKETVEVKPAPPRQGVNSGDYDVDINGDGRADYLVVDDNGAVRAWLNTAHPTTGAVEWTDQGVIASGSGDWTANQVRFADVGGDARVDYLVVDPANGAVRAFVNNGGDGRGGWQDKGVIATGSSGWTGNQVRFADVGGDARADYLVVGPEGATRALLNVTDATTGVIKWSDQGVIASGSSGWTGDQVRFADVGGDARADYLVVGDQGATRAYVNTGGNGRGGWSDQGVIATGSSTWLAGQIRFADINADGRADYLVLDDNGAIHAYLHTTGTTGTVKWSDQGVIATGTGAPGYRVRI</sequence>
<accession>A0ABV3CVM9</accession>
<dbReference type="EMBL" id="JBEZAM010000010">
    <property type="protein sequence ID" value="MEU7293661.1"/>
    <property type="molecule type" value="Genomic_DNA"/>
</dbReference>
<proteinExistence type="predicted"/>
<evidence type="ECO:0000256" key="4">
    <source>
        <dbReference type="ARBA" id="ARBA00022729"/>
    </source>
</evidence>
<evidence type="ECO:0000256" key="1">
    <source>
        <dbReference type="ARBA" id="ARBA00001316"/>
    </source>
</evidence>
<dbReference type="CDD" id="cd01833">
    <property type="entry name" value="XynB_like"/>
    <property type="match status" value="1"/>
</dbReference>
<evidence type="ECO:0000256" key="2">
    <source>
        <dbReference type="ARBA" id="ARBA00012581"/>
    </source>
</evidence>
<dbReference type="InterPro" id="IPR028994">
    <property type="entry name" value="Integrin_alpha_N"/>
</dbReference>
<dbReference type="InterPro" id="IPR017946">
    <property type="entry name" value="PLC-like_Pdiesterase_TIM-brl"/>
</dbReference>
<dbReference type="InterPro" id="IPR000909">
    <property type="entry name" value="PLipase_C_PInositol-sp_X_dom"/>
</dbReference>
<dbReference type="Pfam" id="PF13472">
    <property type="entry name" value="Lipase_GDSL_2"/>
    <property type="match status" value="1"/>
</dbReference>
<protein>
    <recommendedName>
        <fullName evidence="3">1-phosphatidylinositol phosphodiesterase</fullName>
        <ecNumber evidence="2">4.6.1.13</ecNumber>
    </recommendedName>
    <alternativeName>
        <fullName evidence="5">Phosphatidylinositol diacylglycerol-lyase</fullName>
    </alternativeName>
    <alternativeName>
        <fullName evidence="6">Phosphatidylinositol-specific phospholipase C</fullName>
    </alternativeName>
</protein>
<dbReference type="Pfam" id="PF13517">
    <property type="entry name" value="FG-GAP_3"/>
    <property type="match status" value="2"/>
</dbReference>
<evidence type="ECO:0000313" key="8">
    <source>
        <dbReference type="EMBL" id="MEU7293661.1"/>
    </source>
</evidence>
<dbReference type="PANTHER" id="PTHR30383">
    <property type="entry name" value="THIOESTERASE 1/PROTEASE 1/LYSOPHOSPHOLIPASE L1"/>
    <property type="match status" value="1"/>
</dbReference>
<dbReference type="SUPFAM" id="SSF51695">
    <property type="entry name" value="PLC-like phosphodiesterases"/>
    <property type="match status" value="1"/>
</dbReference>
<dbReference type="InterPro" id="IPR036514">
    <property type="entry name" value="SGNH_hydro_sf"/>
</dbReference>
<dbReference type="InterPro" id="IPR013830">
    <property type="entry name" value="SGNH_hydro"/>
</dbReference>
<name>A0ABV3CVM9_STREX</name>
<dbReference type="PANTHER" id="PTHR30383:SF5">
    <property type="entry name" value="SGNH HYDROLASE-TYPE ESTERASE DOMAIN-CONTAINING PROTEIN"/>
    <property type="match status" value="1"/>
</dbReference>
<comment type="catalytic activity">
    <reaction evidence="1">
        <text>a 1,2-diacyl-sn-glycero-3-phospho-(1D-myo-inositol) = 1D-myo-inositol 1,2-cyclic phosphate + a 1,2-diacyl-sn-glycerol</text>
        <dbReference type="Rhea" id="RHEA:17093"/>
        <dbReference type="ChEBI" id="CHEBI:17815"/>
        <dbReference type="ChEBI" id="CHEBI:57880"/>
        <dbReference type="ChEBI" id="CHEBI:58484"/>
        <dbReference type="EC" id="4.6.1.13"/>
    </reaction>
</comment>
<gene>
    <name evidence="8" type="ORF">AB0A76_10715</name>
</gene>
<dbReference type="Gene3D" id="3.20.20.190">
    <property type="entry name" value="Phosphatidylinositol (PI) phosphodiesterase"/>
    <property type="match status" value="1"/>
</dbReference>
<dbReference type="PROSITE" id="PS50007">
    <property type="entry name" value="PIPLC_X_DOMAIN"/>
    <property type="match status" value="1"/>
</dbReference>
<keyword evidence="4" id="KW-0732">Signal</keyword>
<dbReference type="CDD" id="cd08586">
    <property type="entry name" value="PI-PLCc_BcPLC_like"/>
    <property type="match status" value="1"/>
</dbReference>
<keyword evidence="9" id="KW-1185">Reference proteome</keyword>
<evidence type="ECO:0000259" key="7">
    <source>
        <dbReference type="SMART" id="SM00148"/>
    </source>
</evidence>
<evidence type="ECO:0000256" key="3">
    <source>
        <dbReference type="ARBA" id="ARBA00019758"/>
    </source>
</evidence>
<dbReference type="SUPFAM" id="SSF52266">
    <property type="entry name" value="SGNH hydrolase"/>
    <property type="match status" value="1"/>
</dbReference>
<dbReference type="Pfam" id="PF00388">
    <property type="entry name" value="PI-PLC-X"/>
    <property type="match status" value="1"/>
</dbReference>
<feature type="domain" description="Phosphatidylinositol-specific phospholipase C X" evidence="7">
    <location>
        <begin position="40"/>
        <end position="208"/>
    </location>
</feature>
<dbReference type="RefSeq" id="WP_359205960.1">
    <property type="nucleotide sequence ID" value="NZ_JBEZAM010000010.1"/>
</dbReference>
<dbReference type="SMART" id="SM00148">
    <property type="entry name" value="PLCXc"/>
    <property type="match status" value="1"/>
</dbReference>
<evidence type="ECO:0000256" key="5">
    <source>
        <dbReference type="ARBA" id="ARBA00030474"/>
    </source>
</evidence>
<dbReference type="InterPro" id="IPR051532">
    <property type="entry name" value="Ester_Hydrolysis_Enzymes"/>
</dbReference>